<dbReference type="Gene3D" id="3.40.50.300">
    <property type="entry name" value="P-loop containing nucleotide triphosphate hydrolases"/>
    <property type="match status" value="2"/>
</dbReference>
<evidence type="ECO:0000256" key="16">
    <source>
        <dbReference type="ARBA" id="ARBA00042156"/>
    </source>
</evidence>
<keyword evidence="9" id="KW-0862">Zinc</keyword>
<evidence type="ECO:0000259" key="17">
    <source>
        <dbReference type="PROSITE" id="PS50893"/>
    </source>
</evidence>
<dbReference type="PROSITE" id="PS50893">
    <property type="entry name" value="ABC_TRANSPORTER_2"/>
    <property type="match status" value="1"/>
</dbReference>
<evidence type="ECO:0000256" key="10">
    <source>
        <dbReference type="ARBA" id="ARBA00022840"/>
    </source>
</evidence>
<keyword evidence="6" id="KW-0227">DNA damage</keyword>
<keyword evidence="3" id="KW-0479">Metal-binding</keyword>
<dbReference type="InterPro" id="IPR017871">
    <property type="entry name" value="ABC_transporter-like_CS"/>
</dbReference>
<keyword evidence="11" id="KW-0267">Excision nuclease</keyword>
<proteinExistence type="inferred from homology"/>
<evidence type="ECO:0000313" key="19">
    <source>
        <dbReference type="Proteomes" id="UP001370590"/>
    </source>
</evidence>
<comment type="subcellular location">
    <subcellularLocation>
        <location evidence="1">Cytoplasm</location>
    </subcellularLocation>
</comment>
<dbReference type="Gene3D" id="1.20.1580.10">
    <property type="entry name" value="ABC transporter ATPase like domain"/>
    <property type="match status" value="2"/>
</dbReference>
<evidence type="ECO:0000256" key="5">
    <source>
        <dbReference type="ARBA" id="ARBA00022741"/>
    </source>
</evidence>
<dbReference type="Gene3D" id="1.10.8.280">
    <property type="entry name" value="ABC transporter ATPase domain-like"/>
    <property type="match status" value="1"/>
</dbReference>
<protein>
    <recommendedName>
        <fullName evidence="15">UvrABC system protein A</fullName>
    </recommendedName>
    <alternativeName>
        <fullName evidence="16">Excinuclease ABC subunit A</fullName>
    </alternativeName>
</protein>
<dbReference type="PANTHER" id="PTHR43152">
    <property type="entry name" value="UVRABC SYSTEM PROTEIN A"/>
    <property type="match status" value="1"/>
</dbReference>
<dbReference type="Proteomes" id="UP001370590">
    <property type="component" value="Unassembled WGS sequence"/>
</dbReference>
<evidence type="ECO:0000313" key="18">
    <source>
        <dbReference type="EMBL" id="MEJ6400448.1"/>
    </source>
</evidence>
<evidence type="ECO:0000256" key="3">
    <source>
        <dbReference type="ARBA" id="ARBA00022723"/>
    </source>
</evidence>
<evidence type="ECO:0000256" key="4">
    <source>
        <dbReference type="ARBA" id="ARBA00022737"/>
    </source>
</evidence>
<dbReference type="RefSeq" id="WP_339960257.1">
    <property type="nucleotide sequence ID" value="NZ_JAWMWH010000001.1"/>
</dbReference>
<evidence type="ECO:0000256" key="9">
    <source>
        <dbReference type="ARBA" id="ARBA00022833"/>
    </source>
</evidence>
<evidence type="ECO:0000256" key="14">
    <source>
        <dbReference type="ARBA" id="ARBA00038000"/>
    </source>
</evidence>
<accession>A0ABU8SKM0</accession>
<dbReference type="SUPFAM" id="SSF52540">
    <property type="entry name" value="P-loop containing nucleoside triphosphate hydrolases"/>
    <property type="match status" value="3"/>
</dbReference>
<dbReference type="PANTHER" id="PTHR43152:SF3">
    <property type="entry name" value="UVRABC SYSTEM PROTEIN A"/>
    <property type="match status" value="1"/>
</dbReference>
<feature type="domain" description="ABC transporter" evidence="17">
    <location>
        <begin position="503"/>
        <end position="838"/>
    </location>
</feature>
<sequence>MSLLNHESIPHQIEVRGAKVNNLKNINVDIQLNAFTAITGVSGSGKSSLAMGVLYAEGARRYLNALSTYTRRRISQVGKADVTEVKSLPSAIALRQRPTVPNGRSTVGTMSEAMNVIRLMFSRLGSHVCPNGHRLAPTIKVSQVMDLVGSDEMGKLTCPTCGVKFKVPSAEDYAFNSAGACPKCEGTGVVRSIVSDQLVPDPNKTILDGAVASWRLPGRNFMQWVAQAAGVRIDVPFKSLSEREREIVFHGPVKTYAINIPTKTGKGFHMDNAKYENAYAAVEDSLKTTKNEKAIQRLNRFYEFQTCPYCHGQRFNPKLLTTLLVDKNIAQVANLTIDELMKFMQSIKAWLPNDMDTLANNLIGELKDTLTPLIEMGLDYLTLARAGNTLSTGELQRIQLGRTLRSQTTGVLYVLDEPSIGLHAANVTGLIKIFRRLISQGNTLVVVDHNTRVIEAADYVVEIGPEAGRNGGTVVDHGTVAEVKHDKHSLIAPFLNGTAKDIVRKQASADTMFDFGTLEIDIAHRNNLKHVDVKIPKQRMSVISGFSGAGKSTLAFDGIVTAMNKQKQHQALPSYITKFNNAGLTNLVQIDSTPIGKNVRSTVATYSGILDIIRPIFAKTDYAKQHHWNAGRFSYNVKSGACPNCDGTGVISLDIQYLPDMTMQCPVCHGKRYSDETLKAKWNGYSIADVLQLSVEQALPVFKTVPKVASILNALIEMGLGYLILGESTPILSGGEAQRLKLVTQMGQDQSDTLFIFDEPSVGLHPKDVQVLNHVFSRLIDNGATVLVIEHDLDVIMNADYVIDLGPKGGLLGGKVVATGTPQAVADNPNSITGKYLKQHLELFD</sequence>
<evidence type="ECO:0000256" key="12">
    <source>
        <dbReference type="ARBA" id="ARBA00023125"/>
    </source>
</evidence>
<keyword evidence="10" id="KW-0067">ATP-binding</keyword>
<reference evidence="18 19" key="1">
    <citation type="submission" date="2023-10" db="EMBL/GenBank/DDBJ databases">
        <title>Nicoliella lavandulae sp. nov. isolated from Lavandula angustifolia flowers.</title>
        <authorList>
            <person name="Alcantara C."/>
            <person name="Zuniga M."/>
            <person name="Landete J.M."/>
            <person name="Monedero V."/>
        </authorList>
    </citation>
    <scope>NUCLEOTIDE SEQUENCE [LARGE SCALE GENOMIC DNA]</scope>
    <source>
        <strain evidence="18 19">Es01</strain>
    </source>
</reference>
<dbReference type="EMBL" id="JAWMWH010000001">
    <property type="protein sequence ID" value="MEJ6400448.1"/>
    <property type="molecule type" value="Genomic_DNA"/>
</dbReference>
<evidence type="ECO:0000256" key="15">
    <source>
        <dbReference type="ARBA" id="ARBA00039316"/>
    </source>
</evidence>
<dbReference type="InterPro" id="IPR027417">
    <property type="entry name" value="P-loop_NTPase"/>
</dbReference>
<gene>
    <name evidence="18" type="ORF">R4146_04655</name>
</gene>
<keyword evidence="8" id="KW-0863">Zinc-finger</keyword>
<keyword evidence="2" id="KW-0963">Cytoplasm</keyword>
<dbReference type="Pfam" id="PF17755">
    <property type="entry name" value="UvrA_DNA-bind"/>
    <property type="match status" value="1"/>
</dbReference>
<evidence type="ECO:0000256" key="6">
    <source>
        <dbReference type="ARBA" id="ARBA00022763"/>
    </source>
</evidence>
<name>A0ABU8SKM0_9LACO</name>
<organism evidence="18 19">
    <name type="scientific">Nicoliella lavandulae</name>
    <dbReference type="NCBI Taxonomy" id="3082954"/>
    <lineage>
        <taxon>Bacteria</taxon>
        <taxon>Bacillati</taxon>
        <taxon>Bacillota</taxon>
        <taxon>Bacilli</taxon>
        <taxon>Lactobacillales</taxon>
        <taxon>Lactobacillaceae</taxon>
        <taxon>Nicoliella</taxon>
    </lineage>
</organism>
<keyword evidence="19" id="KW-1185">Reference proteome</keyword>
<dbReference type="InterPro" id="IPR041552">
    <property type="entry name" value="UvrA_DNA-bd"/>
</dbReference>
<evidence type="ECO:0000256" key="13">
    <source>
        <dbReference type="ARBA" id="ARBA00023204"/>
    </source>
</evidence>
<dbReference type="PROSITE" id="PS00211">
    <property type="entry name" value="ABC_TRANSPORTER_1"/>
    <property type="match status" value="1"/>
</dbReference>
<keyword evidence="13" id="KW-0234">DNA repair</keyword>
<evidence type="ECO:0000256" key="7">
    <source>
        <dbReference type="ARBA" id="ARBA00022769"/>
    </source>
</evidence>
<evidence type="ECO:0000256" key="11">
    <source>
        <dbReference type="ARBA" id="ARBA00022881"/>
    </source>
</evidence>
<keyword evidence="4" id="KW-0677">Repeat</keyword>
<keyword evidence="12" id="KW-0238">DNA-binding</keyword>
<dbReference type="InterPro" id="IPR003439">
    <property type="entry name" value="ABC_transporter-like_ATP-bd"/>
</dbReference>
<keyword evidence="7" id="KW-0228">DNA excision</keyword>
<comment type="caution">
    <text evidence="18">The sequence shown here is derived from an EMBL/GenBank/DDBJ whole genome shotgun (WGS) entry which is preliminary data.</text>
</comment>
<evidence type="ECO:0000256" key="8">
    <source>
        <dbReference type="ARBA" id="ARBA00022771"/>
    </source>
</evidence>
<evidence type="ECO:0000256" key="2">
    <source>
        <dbReference type="ARBA" id="ARBA00022490"/>
    </source>
</evidence>
<keyword evidence="5" id="KW-0547">Nucleotide-binding</keyword>
<comment type="similarity">
    <text evidence="14">Belongs to the ABC transporter superfamily. UvrA family.</text>
</comment>
<evidence type="ECO:0000256" key="1">
    <source>
        <dbReference type="ARBA" id="ARBA00004496"/>
    </source>
</evidence>